<evidence type="ECO:0000256" key="1">
    <source>
        <dbReference type="SAM" id="Phobius"/>
    </source>
</evidence>
<organism evidence="2 3">
    <name type="scientific">Natronolimnohabitans innermongolicus JCM 12255</name>
    <dbReference type="NCBI Taxonomy" id="1227499"/>
    <lineage>
        <taxon>Archaea</taxon>
        <taxon>Methanobacteriati</taxon>
        <taxon>Methanobacteriota</taxon>
        <taxon>Stenosarchaea group</taxon>
        <taxon>Halobacteria</taxon>
        <taxon>Halobacteriales</taxon>
        <taxon>Natrialbaceae</taxon>
        <taxon>Natronolimnohabitans</taxon>
    </lineage>
</organism>
<sequence>MMGFAGTSASRSGIADARFRSIAGHAESGTNRSRTIHASRLTTPRMADQDGRRLEYAVLLLTALVILAAALIVLEVTTIEAFDVGSVPRWTAVAGAVLAALAIGLPAYLLSKWQGAQNEARDETETRRRRRRKP</sequence>
<dbReference type="PATRIC" id="fig|1227499.3.peg.3109"/>
<protein>
    <submittedName>
        <fullName evidence="2">Uncharacterized protein</fullName>
    </submittedName>
</protein>
<accession>L9WX62</accession>
<feature type="transmembrane region" description="Helical" evidence="1">
    <location>
        <begin position="90"/>
        <end position="111"/>
    </location>
</feature>
<name>L9WX62_9EURY</name>
<keyword evidence="1" id="KW-0812">Transmembrane</keyword>
<keyword evidence="1" id="KW-1133">Transmembrane helix</keyword>
<gene>
    <name evidence="2" type="ORF">C493_15163</name>
</gene>
<comment type="caution">
    <text evidence="2">The sequence shown here is derived from an EMBL/GenBank/DDBJ whole genome shotgun (WGS) entry which is preliminary data.</text>
</comment>
<evidence type="ECO:0000313" key="3">
    <source>
        <dbReference type="Proteomes" id="UP000011602"/>
    </source>
</evidence>
<evidence type="ECO:0000313" key="2">
    <source>
        <dbReference type="EMBL" id="ELY52948.1"/>
    </source>
</evidence>
<dbReference type="EMBL" id="AOHZ01000071">
    <property type="protein sequence ID" value="ELY52948.1"/>
    <property type="molecule type" value="Genomic_DNA"/>
</dbReference>
<feature type="transmembrane region" description="Helical" evidence="1">
    <location>
        <begin position="54"/>
        <end position="74"/>
    </location>
</feature>
<proteinExistence type="predicted"/>
<dbReference type="Proteomes" id="UP000011602">
    <property type="component" value="Unassembled WGS sequence"/>
</dbReference>
<keyword evidence="1" id="KW-0472">Membrane</keyword>
<keyword evidence="3" id="KW-1185">Reference proteome</keyword>
<reference evidence="2 3" key="1">
    <citation type="journal article" date="2014" name="PLoS Genet.">
        <title>Phylogenetically driven sequencing of extremely halophilic archaea reveals strategies for static and dynamic osmo-response.</title>
        <authorList>
            <person name="Becker E.A."/>
            <person name="Seitzer P.M."/>
            <person name="Tritt A."/>
            <person name="Larsen D."/>
            <person name="Krusor M."/>
            <person name="Yao A.I."/>
            <person name="Wu D."/>
            <person name="Madern D."/>
            <person name="Eisen J.A."/>
            <person name="Darling A.E."/>
            <person name="Facciotti M.T."/>
        </authorList>
    </citation>
    <scope>NUCLEOTIDE SEQUENCE [LARGE SCALE GENOMIC DNA]</scope>
    <source>
        <strain evidence="2 3">JCM 12255</strain>
    </source>
</reference>
<dbReference type="AlphaFoldDB" id="L9WX62"/>
<dbReference type="eggNOG" id="ENOG502N5DY">
    <property type="taxonomic scope" value="Archaea"/>
</dbReference>